<comment type="caution">
    <text evidence="2">The sequence shown here is derived from an EMBL/GenBank/DDBJ whole genome shotgun (WGS) entry which is preliminary data.</text>
</comment>
<keyword evidence="1" id="KW-0812">Transmembrane</keyword>
<feature type="transmembrane region" description="Helical" evidence="1">
    <location>
        <begin position="81"/>
        <end position="104"/>
    </location>
</feature>
<name>A0A9Q0U0X9_SALVM</name>
<evidence type="ECO:0000256" key="1">
    <source>
        <dbReference type="SAM" id="Phobius"/>
    </source>
</evidence>
<gene>
    <name evidence="2" type="ORF">OIU85_024486</name>
</gene>
<keyword evidence="1" id="KW-0472">Membrane</keyword>
<protein>
    <submittedName>
        <fullName evidence="2">Uncharacterized protein</fullName>
    </submittedName>
</protein>
<organism evidence="2 3">
    <name type="scientific">Salix viminalis</name>
    <name type="common">Common osier</name>
    <name type="synonym">Basket willow</name>
    <dbReference type="NCBI Taxonomy" id="40686"/>
    <lineage>
        <taxon>Eukaryota</taxon>
        <taxon>Viridiplantae</taxon>
        <taxon>Streptophyta</taxon>
        <taxon>Embryophyta</taxon>
        <taxon>Tracheophyta</taxon>
        <taxon>Spermatophyta</taxon>
        <taxon>Magnoliopsida</taxon>
        <taxon>eudicotyledons</taxon>
        <taxon>Gunneridae</taxon>
        <taxon>Pentapetalae</taxon>
        <taxon>rosids</taxon>
        <taxon>fabids</taxon>
        <taxon>Malpighiales</taxon>
        <taxon>Salicaceae</taxon>
        <taxon>Saliceae</taxon>
        <taxon>Salix</taxon>
    </lineage>
</organism>
<dbReference type="AlphaFoldDB" id="A0A9Q0U0X9"/>
<accession>A0A9Q0U0X9</accession>
<keyword evidence="3" id="KW-1185">Reference proteome</keyword>
<keyword evidence="1" id="KW-1133">Transmembrane helix</keyword>
<evidence type="ECO:0000313" key="2">
    <source>
        <dbReference type="EMBL" id="KAJ6721400.1"/>
    </source>
</evidence>
<reference evidence="2" key="2">
    <citation type="journal article" date="2023" name="Int. J. Mol. Sci.">
        <title>De Novo Assembly and Annotation of 11 Diverse Shrub Willow (Salix) Genomes Reveals Novel Gene Organization in Sex-Linked Regions.</title>
        <authorList>
            <person name="Hyden B."/>
            <person name="Feng K."/>
            <person name="Yates T.B."/>
            <person name="Jawdy S."/>
            <person name="Cereghino C."/>
            <person name="Smart L.B."/>
            <person name="Muchero W."/>
        </authorList>
    </citation>
    <scope>NUCLEOTIDE SEQUENCE [LARGE SCALE GENOMIC DNA]</scope>
    <source>
        <tissue evidence="2">Shoot tip</tissue>
    </source>
</reference>
<evidence type="ECO:0000313" key="3">
    <source>
        <dbReference type="Proteomes" id="UP001151529"/>
    </source>
</evidence>
<dbReference type="EMBL" id="JAPFFL010000006">
    <property type="protein sequence ID" value="KAJ6721400.1"/>
    <property type="molecule type" value="Genomic_DNA"/>
</dbReference>
<reference evidence="2" key="1">
    <citation type="submission" date="2022-11" db="EMBL/GenBank/DDBJ databases">
        <authorList>
            <person name="Hyden B.L."/>
            <person name="Feng K."/>
            <person name="Yates T."/>
            <person name="Jawdy S."/>
            <person name="Smart L.B."/>
            <person name="Muchero W."/>
        </authorList>
    </citation>
    <scope>NUCLEOTIDE SEQUENCE</scope>
    <source>
        <tissue evidence="2">Shoot tip</tissue>
    </source>
</reference>
<proteinExistence type="predicted"/>
<sequence>MTVQNVQQEHLMCQQMNPNEKSVPFTSTTAKTVLIATTGKAEHDALSSSGGESTITSLFHKPMNGGLFPSSISKNNMLSSLFYTLNLLFYSNLVEFLMAIAMILSRPQPMLERIPFQRS</sequence>
<dbReference type="Proteomes" id="UP001151529">
    <property type="component" value="Chromosome 10"/>
</dbReference>